<dbReference type="Proteomes" id="UP000623010">
    <property type="component" value="Unassembled WGS sequence"/>
</dbReference>
<keyword evidence="3" id="KW-1185">Reference proteome</keyword>
<reference evidence="2" key="2">
    <citation type="submission" date="2020-09" db="EMBL/GenBank/DDBJ databases">
        <authorList>
            <person name="Sun Q."/>
            <person name="Ohkuma M."/>
        </authorList>
    </citation>
    <scope>NUCLEOTIDE SEQUENCE</scope>
    <source>
        <strain evidence="2">JCM 5016</strain>
    </source>
</reference>
<dbReference type="GO" id="GO:0016853">
    <property type="term" value="F:isomerase activity"/>
    <property type="evidence" value="ECO:0007669"/>
    <property type="project" value="UniProtKB-KW"/>
</dbReference>
<organism evidence="2 3">
    <name type="scientific">Streptomyces echinoruber</name>
    <dbReference type="NCBI Taxonomy" id="68898"/>
    <lineage>
        <taxon>Bacteria</taxon>
        <taxon>Bacillati</taxon>
        <taxon>Actinomycetota</taxon>
        <taxon>Actinomycetes</taxon>
        <taxon>Kitasatosporales</taxon>
        <taxon>Streptomycetaceae</taxon>
        <taxon>Streptomyces</taxon>
    </lineage>
</organism>
<dbReference type="SUPFAM" id="SSF109854">
    <property type="entry name" value="DinB/YfiT-like putative metalloenzymes"/>
    <property type="match status" value="1"/>
</dbReference>
<evidence type="ECO:0000313" key="2">
    <source>
        <dbReference type="EMBL" id="GHA11558.1"/>
    </source>
</evidence>
<dbReference type="InterPro" id="IPR034660">
    <property type="entry name" value="DinB/YfiT-like"/>
</dbReference>
<dbReference type="AlphaFoldDB" id="A0A918RVH4"/>
<feature type="domain" description="Mycothiol-dependent maleylpyruvate isomerase metal-binding" evidence="1">
    <location>
        <begin position="15"/>
        <end position="160"/>
    </location>
</feature>
<dbReference type="GO" id="GO:0046872">
    <property type="term" value="F:metal ion binding"/>
    <property type="evidence" value="ECO:0007669"/>
    <property type="project" value="InterPro"/>
</dbReference>
<name>A0A918RVH4_9ACTN</name>
<evidence type="ECO:0000259" key="1">
    <source>
        <dbReference type="Pfam" id="PF11716"/>
    </source>
</evidence>
<dbReference type="InterPro" id="IPR024344">
    <property type="entry name" value="MDMPI_metal-binding"/>
</dbReference>
<reference evidence="2" key="1">
    <citation type="journal article" date="2014" name="Int. J. Syst. Evol. Microbiol.">
        <title>Complete genome sequence of Corynebacterium casei LMG S-19264T (=DSM 44701T), isolated from a smear-ripened cheese.</title>
        <authorList>
            <consortium name="US DOE Joint Genome Institute (JGI-PGF)"/>
            <person name="Walter F."/>
            <person name="Albersmeier A."/>
            <person name="Kalinowski J."/>
            <person name="Ruckert C."/>
        </authorList>
    </citation>
    <scope>NUCLEOTIDE SEQUENCE</scope>
    <source>
        <strain evidence="2">JCM 5016</strain>
    </source>
</reference>
<dbReference type="RefSeq" id="WP_190060475.1">
    <property type="nucleotide sequence ID" value="NZ_BMWH01000033.1"/>
</dbReference>
<gene>
    <name evidence="2" type="ORF">GCM10010389_58220</name>
</gene>
<sequence length="228" mass="24145">MSGDHTDPTRPARAVRAAYEALAAVVEPLGDEESWLPSGCTGWAVRDLMFHCLADAQRALVAFHTPAAREADRDAVTYWQDWRPGTTGAANGRRWSRVCASMFLDFGQLRGLFLETLAAAAHAAGAADPGQRLATQGHVLTAGDLMLTLAVEATVHHLDMTVSLPDAPGPSPAGLAAVRSTLDGLLGRPVPLDWSDAHYARAATGRAPLTEAERRALGPDADRLPLLG</sequence>
<protein>
    <submittedName>
        <fullName evidence="2">Maleylpyruvate isomerase</fullName>
    </submittedName>
</protein>
<keyword evidence="2" id="KW-0413">Isomerase</keyword>
<evidence type="ECO:0000313" key="3">
    <source>
        <dbReference type="Proteomes" id="UP000623010"/>
    </source>
</evidence>
<comment type="caution">
    <text evidence="2">The sequence shown here is derived from an EMBL/GenBank/DDBJ whole genome shotgun (WGS) entry which is preliminary data.</text>
</comment>
<dbReference type="Pfam" id="PF11716">
    <property type="entry name" value="MDMPI_N"/>
    <property type="match status" value="1"/>
</dbReference>
<accession>A0A918RVH4</accession>
<dbReference type="Gene3D" id="1.20.120.450">
    <property type="entry name" value="dinb family like domain"/>
    <property type="match status" value="1"/>
</dbReference>
<proteinExistence type="predicted"/>
<dbReference type="EMBL" id="BMWH01000033">
    <property type="protein sequence ID" value="GHA11558.1"/>
    <property type="molecule type" value="Genomic_DNA"/>
</dbReference>